<dbReference type="InterPro" id="IPR052155">
    <property type="entry name" value="Biofilm_reg_signaling"/>
</dbReference>
<dbReference type="CDD" id="cd00130">
    <property type="entry name" value="PAS"/>
    <property type="match status" value="1"/>
</dbReference>
<dbReference type="PROSITE" id="PS50112">
    <property type="entry name" value="PAS"/>
    <property type="match status" value="1"/>
</dbReference>
<sequence length="922" mass="107615">MKSSLRITSIYFIISVLWITFSDYLVEGTDFRLFDAVTIQTLKGYFFILMTSVLIYYLIDRLEMKQQVELTQRLEKERELEKMSQINARYKHVMEQITQGVVLTDPTKSHHPVVFMNQAAENLTGYLEKDMLGREYVFLHQAPIPDAEKERLDQAIKKYEPYATTLPNYKKDGTFYWQGLKLSPIFDAASQLENYLVIQEDVTDQKEQQRLIENQLDMFEAIIRVTEEHQLLEYLIDRVRHHLEGEVIFMRLLEPSEVTCFYSKNVKKPTREFFDSQHPGNQLINDLCEKKQILNKADATSSDLSPIFKQQLGYRSLYSVPVYSEAKDIYGILIVLVSDDVTTLSILDSAVQSYTSLFAIAMQKLHFMRKITESERVYRLISENSTDMIVLINEKEGIDYMSPSAERFFGELSHIYRLLMQLPEKYREQFESFLRLVKYTKDSDTLELEFERSLHDEITIEVNAAVFFDYSDLEEKLLLNIRDISERKTFEQALNRSLYFDPLTQLPNRFYFKQKLKDRLKSHLSTSLVMISFDEINHIQHAYGEDMMAFILKELSDLMSPYPFIQLFSRTGESEFSFIVNTSEKTTLDGYIQTIIKTIEAPWHLNEKDVVTTISVGVSISQYQSTDQLMIEAEMALKEAQLDDEVKIHYYNPDQREQSKRQLQIKNDLYYASDYQEFELFYQPIVDVRKEKLYGFEALLRWKHPSYGYVSPTEFIPIAEQSGRIVQIGYWVLEKACEQLKLWEDSGIEAVVSVNISYRQIIEADFVDRIKAIINSSGCLHKHLVFELTENILMKDIALSNHVLNELKAMGICISVDDFGIGYSSLSYIKKFPIDILKIDRAFVRNIDEESNDLAIIQAIVEMSRSLDLRVVIEGVETETQLKLLKQLRCQFIQGYLFSKPLPPNKIGKKMMDIQHHLGDLS</sequence>
<dbReference type="InterPro" id="IPR000014">
    <property type="entry name" value="PAS"/>
</dbReference>
<dbReference type="AlphaFoldDB" id="A0A1I5NCQ3"/>
<dbReference type="SUPFAM" id="SSF141868">
    <property type="entry name" value="EAL domain-like"/>
    <property type="match status" value="1"/>
</dbReference>
<evidence type="ECO:0000313" key="8">
    <source>
        <dbReference type="Proteomes" id="UP000242243"/>
    </source>
</evidence>
<dbReference type="EMBL" id="FOXC01000008">
    <property type="protein sequence ID" value="SFP19156.1"/>
    <property type="molecule type" value="Genomic_DNA"/>
</dbReference>
<dbReference type="Gene3D" id="3.30.70.270">
    <property type="match status" value="1"/>
</dbReference>
<feature type="transmembrane region" description="Helical" evidence="1">
    <location>
        <begin position="38"/>
        <end position="59"/>
    </location>
</feature>
<dbReference type="PROSITE" id="PS50883">
    <property type="entry name" value="EAL"/>
    <property type="match status" value="1"/>
</dbReference>
<dbReference type="InterPro" id="IPR035919">
    <property type="entry name" value="EAL_sf"/>
</dbReference>
<dbReference type="InterPro" id="IPR035965">
    <property type="entry name" value="PAS-like_dom_sf"/>
</dbReference>
<dbReference type="NCBIfam" id="TIGR00229">
    <property type="entry name" value="sensory_box"/>
    <property type="match status" value="2"/>
</dbReference>
<evidence type="ECO:0000256" key="1">
    <source>
        <dbReference type="SAM" id="Phobius"/>
    </source>
</evidence>
<dbReference type="Pfam" id="PF13188">
    <property type="entry name" value="PAS_8"/>
    <property type="match status" value="1"/>
</dbReference>
<organism evidence="7 8">
    <name type="scientific">Halolactibacillus halophilus</name>
    <dbReference type="NCBI Taxonomy" id="306540"/>
    <lineage>
        <taxon>Bacteria</taxon>
        <taxon>Bacillati</taxon>
        <taxon>Bacillota</taxon>
        <taxon>Bacilli</taxon>
        <taxon>Bacillales</taxon>
        <taxon>Bacillaceae</taxon>
        <taxon>Halolactibacillus</taxon>
    </lineage>
</organism>
<dbReference type="SUPFAM" id="SSF55781">
    <property type="entry name" value="GAF domain-like"/>
    <property type="match status" value="1"/>
</dbReference>
<dbReference type="SMART" id="SM00086">
    <property type="entry name" value="PAC"/>
    <property type="match status" value="2"/>
</dbReference>
<dbReference type="InterPro" id="IPR043128">
    <property type="entry name" value="Rev_trsase/Diguanyl_cyclase"/>
</dbReference>
<dbReference type="PROSITE" id="PS50113">
    <property type="entry name" value="PAC"/>
    <property type="match status" value="2"/>
</dbReference>
<dbReference type="InterPro" id="IPR000700">
    <property type="entry name" value="PAS-assoc_C"/>
</dbReference>
<dbReference type="InterPro" id="IPR029016">
    <property type="entry name" value="GAF-like_dom_sf"/>
</dbReference>
<gene>
    <name evidence="6" type="ORF">HHA03_06740</name>
    <name evidence="7" type="ORF">SAMN05421839_10879</name>
</gene>
<dbReference type="InterPro" id="IPR000160">
    <property type="entry name" value="GGDEF_dom"/>
</dbReference>
<dbReference type="Proteomes" id="UP000242243">
    <property type="component" value="Unassembled WGS sequence"/>
</dbReference>
<dbReference type="RefSeq" id="WP_159430111.1">
    <property type="nucleotide sequence ID" value="NZ_BJWI01000006.1"/>
</dbReference>
<dbReference type="PANTHER" id="PTHR44757">
    <property type="entry name" value="DIGUANYLATE CYCLASE DGCP"/>
    <property type="match status" value="1"/>
</dbReference>
<dbReference type="Gene3D" id="3.20.20.450">
    <property type="entry name" value="EAL domain"/>
    <property type="match status" value="1"/>
</dbReference>
<dbReference type="Pfam" id="PF13426">
    <property type="entry name" value="PAS_9"/>
    <property type="match status" value="1"/>
</dbReference>
<dbReference type="SUPFAM" id="SSF55073">
    <property type="entry name" value="Nucleotide cyclase"/>
    <property type="match status" value="1"/>
</dbReference>
<dbReference type="Pfam" id="PF00990">
    <property type="entry name" value="GGDEF"/>
    <property type="match status" value="1"/>
</dbReference>
<dbReference type="NCBIfam" id="TIGR00254">
    <property type="entry name" value="GGDEF"/>
    <property type="match status" value="1"/>
</dbReference>
<dbReference type="Proteomes" id="UP000321547">
    <property type="component" value="Unassembled WGS sequence"/>
</dbReference>
<evidence type="ECO:0000259" key="2">
    <source>
        <dbReference type="PROSITE" id="PS50112"/>
    </source>
</evidence>
<evidence type="ECO:0000313" key="6">
    <source>
        <dbReference type="EMBL" id="GEM01142.1"/>
    </source>
</evidence>
<dbReference type="EMBL" id="BJWI01000006">
    <property type="protein sequence ID" value="GEM01142.1"/>
    <property type="molecule type" value="Genomic_DNA"/>
</dbReference>
<feature type="domain" description="PAS" evidence="2">
    <location>
        <begin position="86"/>
        <end position="159"/>
    </location>
</feature>
<dbReference type="PANTHER" id="PTHR44757:SF2">
    <property type="entry name" value="BIOFILM ARCHITECTURE MAINTENANCE PROTEIN MBAA"/>
    <property type="match status" value="1"/>
</dbReference>
<dbReference type="Gene3D" id="3.30.450.40">
    <property type="match status" value="1"/>
</dbReference>
<keyword evidence="9" id="KW-1185">Reference proteome</keyword>
<feature type="domain" description="PAC" evidence="3">
    <location>
        <begin position="160"/>
        <end position="214"/>
    </location>
</feature>
<reference evidence="7 8" key="1">
    <citation type="submission" date="2016-10" db="EMBL/GenBank/DDBJ databases">
        <authorList>
            <person name="de Groot N.N."/>
        </authorList>
    </citation>
    <scope>NUCLEOTIDE SEQUENCE [LARGE SCALE GENOMIC DNA]</scope>
    <source>
        <strain evidence="7 8">DSM 17073</strain>
    </source>
</reference>
<feature type="domain" description="PAC" evidence="3">
    <location>
        <begin position="444"/>
        <end position="496"/>
    </location>
</feature>
<evidence type="ECO:0000313" key="9">
    <source>
        <dbReference type="Proteomes" id="UP000321547"/>
    </source>
</evidence>
<dbReference type="SMART" id="SM00267">
    <property type="entry name" value="GGDEF"/>
    <property type="match status" value="1"/>
</dbReference>
<dbReference type="InterPro" id="IPR001610">
    <property type="entry name" value="PAC"/>
</dbReference>
<feature type="transmembrane region" description="Helical" evidence="1">
    <location>
        <begin position="7"/>
        <end position="26"/>
    </location>
</feature>
<keyword evidence="1" id="KW-1133">Transmembrane helix</keyword>
<dbReference type="InterPro" id="IPR029787">
    <property type="entry name" value="Nucleotide_cyclase"/>
</dbReference>
<keyword evidence="1" id="KW-0472">Membrane</keyword>
<feature type="domain" description="EAL" evidence="4">
    <location>
        <begin position="662"/>
        <end position="915"/>
    </location>
</feature>
<dbReference type="SUPFAM" id="SSF55785">
    <property type="entry name" value="PYP-like sensor domain (PAS domain)"/>
    <property type="match status" value="2"/>
</dbReference>
<dbReference type="InterPro" id="IPR001633">
    <property type="entry name" value="EAL_dom"/>
</dbReference>
<evidence type="ECO:0000313" key="7">
    <source>
        <dbReference type="EMBL" id="SFP19156.1"/>
    </source>
</evidence>
<reference evidence="6 9" key="2">
    <citation type="submission" date="2019-07" db="EMBL/GenBank/DDBJ databases">
        <title>Whole genome shotgun sequence of Halolactibacillus halophilus NBRC 100868.</title>
        <authorList>
            <person name="Hosoyama A."/>
            <person name="Uohara A."/>
            <person name="Ohji S."/>
            <person name="Ichikawa N."/>
        </authorList>
    </citation>
    <scope>NUCLEOTIDE SEQUENCE [LARGE SCALE GENOMIC DNA]</scope>
    <source>
        <strain evidence="6 9">NBRC 100868</strain>
    </source>
</reference>
<name>A0A1I5NCQ3_9BACI</name>
<protein>
    <submittedName>
        <fullName evidence="7">PAS domain S-box-containing protein/diguanylate cyclase (GGDEF) domain-containing protein</fullName>
    </submittedName>
</protein>
<keyword evidence="1" id="KW-0812">Transmembrane</keyword>
<proteinExistence type="predicted"/>
<dbReference type="SMART" id="SM00052">
    <property type="entry name" value="EAL"/>
    <property type="match status" value="1"/>
</dbReference>
<dbReference type="CDD" id="cd01948">
    <property type="entry name" value="EAL"/>
    <property type="match status" value="1"/>
</dbReference>
<dbReference type="SMART" id="SM00091">
    <property type="entry name" value="PAS"/>
    <property type="match status" value="2"/>
</dbReference>
<evidence type="ECO:0000259" key="4">
    <source>
        <dbReference type="PROSITE" id="PS50883"/>
    </source>
</evidence>
<dbReference type="OrthoDB" id="9759607at2"/>
<evidence type="ECO:0000259" key="3">
    <source>
        <dbReference type="PROSITE" id="PS50113"/>
    </source>
</evidence>
<dbReference type="Pfam" id="PF00563">
    <property type="entry name" value="EAL"/>
    <property type="match status" value="1"/>
</dbReference>
<feature type="domain" description="GGDEF" evidence="5">
    <location>
        <begin position="524"/>
        <end position="653"/>
    </location>
</feature>
<evidence type="ECO:0000259" key="5">
    <source>
        <dbReference type="PROSITE" id="PS50887"/>
    </source>
</evidence>
<dbReference type="Gene3D" id="3.30.450.20">
    <property type="entry name" value="PAS domain"/>
    <property type="match status" value="2"/>
</dbReference>
<dbReference type="PROSITE" id="PS50887">
    <property type="entry name" value="GGDEF"/>
    <property type="match status" value="1"/>
</dbReference>
<dbReference type="STRING" id="306540.SAMN05421839_10879"/>
<accession>A0A1I5NCQ3</accession>